<dbReference type="InterPro" id="IPR000086">
    <property type="entry name" value="NUDIX_hydrolase_dom"/>
</dbReference>
<evidence type="ECO:0000313" key="6">
    <source>
        <dbReference type="EMBL" id="UWQ42150.1"/>
    </source>
</evidence>
<proteinExistence type="inferred from homology"/>
<dbReference type="PANTHER" id="PTHR43736:SF1">
    <property type="entry name" value="DIHYDRONEOPTERIN TRIPHOSPHATE DIPHOSPHATASE"/>
    <property type="match status" value="1"/>
</dbReference>
<dbReference type="STRING" id="1396826.PHA8399_01077"/>
<dbReference type="PANTHER" id="PTHR43736">
    <property type="entry name" value="ADP-RIBOSE PYROPHOSPHATASE"/>
    <property type="match status" value="1"/>
</dbReference>
<gene>
    <name evidence="5" type="primary">mutT4</name>
    <name evidence="6" type="ORF">K3718_03400</name>
    <name evidence="5" type="ORF">PHA8399_01077</name>
</gene>
<evidence type="ECO:0000313" key="5">
    <source>
        <dbReference type="EMBL" id="CUH98961.1"/>
    </source>
</evidence>
<dbReference type="PROSITE" id="PS51462">
    <property type="entry name" value="NUDIX"/>
    <property type="match status" value="1"/>
</dbReference>
<dbReference type="PROSITE" id="PS00893">
    <property type="entry name" value="NUDIX_BOX"/>
    <property type="match status" value="1"/>
</dbReference>
<accession>A0A0P1HML6</accession>
<dbReference type="InterPro" id="IPR015797">
    <property type="entry name" value="NUDIX_hydrolase-like_dom_sf"/>
</dbReference>
<keyword evidence="2 3" id="KW-0378">Hydrolase</keyword>
<sequence length="153" mass="16660">MSSADSPQRPVLGTIAVVCRHFDGQDHVILVQRGKEPNAGWWGFPGGHVEMGETALQAAARELMEETGVSARPLEYLTNVDVIVRAAAGGVERQYLLTVVLCAHASGDPLPDDDAEQAEWIPIAEIENRGLQLLDQVGEVARLAQARWRALNR</sequence>
<dbReference type="RefSeq" id="WP_058285142.1">
    <property type="nucleotide sequence ID" value="NZ_CP081051.1"/>
</dbReference>
<dbReference type="Proteomes" id="UP000051326">
    <property type="component" value="Unassembled WGS sequence"/>
</dbReference>
<dbReference type="InterPro" id="IPR020476">
    <property type="entry name" value="Nudix_hydrolase"/>
</dbReference>
<dbReference type="Pfam" id="PF00293">
    <property type="entry name" value="NUDIX"/>
    <property type="match status" value="1"/>
</dbReference>
<evidence type="ECO:0000256" key="3">
    <source>
        <dbReference type="RuleBase" id="RU003476"/>
    </source>
</evidence>
<comment type="similarity">
    <text evidence="3">Belongs to the Nudix hydrolase family.</text>
</comment>
<dbReference type="InterPro" id="IPR020084">
    <property type="entry name" value="NUDIX_hydrolase_CS"/>
</dbReference>
<evidence type="ECO:0000313" key="8">
    <source>
        <dbReference type="Proteomes" id="UP001058514"/>
    </source>
</evidence>
<evidence type="ECO:0000256" key="1">
    <source>
        <dbReference type="ARBA" id="ARBA00001946"/>
    </source>
</evidence>
<dbReference type="Gene3D" id="3.90.79.10">
    <property type="entry name" value="Nucleoside Triphosphate Pyrophosphohydrolase"/>
    <property type="match status" value="1"/>
</dbReference>
<dbReference type="PRINTS" id="PR00502">
    <property type="entry name" value="NUDIXFAMILY"/>
</dbReference>
<comment type="cofactor">
    <cofactor evidence="1">
        <name>Mg(2+)</name>
        <dbReference type="ChEBI" id="CHEBI:18420"/>
    </cofactor>
</comment>
<reference evidence="5 7" key="1">
    <citation type="submission" date="2015-09" db="EMBL/GenBank/DDBJ databases">
        <authorList>
            <consortium name="Swine Surveillance"/>
        </authorList>
    </citation>
    <scope>NUCLEOTIDE SEQUENCE [LARGE SCALE GENOMIC DNA]</scope>
    <source>
        <strain evidence="5 7">CECT 8399</strain>
    </source>
</reference>
<dbReference type="CDD" id="cd04673">
    <property type="entry name" value="NUDIX_ADPRase"/>
    <property type="match status" value="1"/>
</dbReference>
<dbReference type="AlphaFoldDB" id="A0A0P1HML6"/>
<evidence type="ECO:0000259" key="4">
    <source>
        <dbReference type="PROSITE" id="PS51462"/>
    </source>
</evidence>
<evidence type="ECO:0000256" key="2">
    <source>
        <dbReference type="ARBA" id="ARBA00022801"/>
    </source>
</evidence>
<evidence type="ECO:0000313" key="7">
    <source>
        <dbReference type="Proteomes" id="UP000051326"/>
    </source>
</evidence>
<dbReference type="GO" id="GO:0016787">
    <property type="term" value="F:hydrolase activity"/>
    <property type="evidence" value="ECO:0007669"/>
    <property type="project" value="UniProtKB-KW"/>
</dbReference>
<protein>
    <submittedName>
        <fullName evidence="6">NUDIX hydrolase</fullName>
    </submittedName>
    <submittedName>
        <fullName evidence="5">Putative mutator protein MutT4</fullName>
        <ecNumber evidence="5">3.6.1.-</ecNumber>
    </submittedName>
</protein>
<dbReference type="EMBL" id="CP081051">
    <property type="protein sequence ID" value="UWQ42150.1"/>
    <property type="molecule type" value="Genomic_DNA"/>
</dbReference>
<reference evidence="6" key="2">
    <citation type="submission" date="2021-08" db="EMBL/GenBank/DDBJ databases">
        <authorList>
            <person name="Nwanade C."/>
            <person name="Wang M."/>
            <person name="Masoudi A."/>
            <person name="Yu Z."/>
            <person name="Liu J."/>
        </authorList>
    </citation>
    <scope>NUCLEOTIDE SEQUENCE</scope>
    <source>
        <strain evidence="6">S166</strain>
    </source>
</reference>
<dbReference type="EMBL" id="CYSR01000010">
    <property type="protein sequence ID" value="CUH98961.1"/>
    <property type="molecule type" value="Genomic_DNA"/>
</dbReference>
<feature type="domain" description="Nudix hydrolase" evidence="4">
    <location>
        <begin position="7"/>
        <end position="146"/>
    </location>
</feature>
<dbReference type="Proteomes" id="UP001058514">
    <property type="component" value="Chromosome"/>
</dbReference>
<dbReference type="EC" id="3.6.1.-" evidence="5"/>
<keyword evidence="8" id="KW-1185">Reference proteome</keyword>
<dbReference type="SUPFAM" id="SSF55811">
    <property type="entry name" value="Nudix"/>
    <property type="match status" value="1"/>
</dbReference>
<name>A0A0P1HML6_9RHOB</name>
<organism evidence="5 7">
    <name type="scientific">Leisingera aquaemixtae</name>
    <dbReference type="NCBI Taxonomy" id="1396826"/>
    <lineage>
        <taxon>Bacteria</taxon>
        <taxon>Pseudomonadati</taxon>
        <taxon>Pseudomonadota</taxon>
        <taxon>Alphaproteobacteria</taxon>
        <taxon>Rhodobacterales</taxon>
        <taxon>Roseobacteraceae</taxon>
        <taxon>Leisingera</taxon>
    </lineage>
</organism>